<reference evidence="13 14" key="1">
    <citation type="journal article" date="2015" name="Mol. Biochem. Parasitol.">
        <title>Identification of polymorphic genes for use in assemblage B genotyping assays through comparative genomics of multiple assemblage B Giardia duodenalis isolates.</title>
        <authorList>
            <person name="Wielinga C."/>
            <person name="Thompson R.C."/>
            <person name="Monis P."/>
            <person name="Ryan U."/>
        </authorList>
    </citation>
    <scope>NUCLEOTIDE SEQUENCE [LARGE SCALE GENOMIC DNA]</scope>
    <source>
        <strain evidence="13 14">BAH15c1</strain>
    </source>
</reference>
<feature type="domain" description="Rhodanese" evidence="12">
    <location>
        <begin position="276"/>
        <end position="372"/>
    </location>
</feature>
<keyword evidence="3" id="KW-0813">Transport</keyword>
<name>A0A132NPS8_GIAIN</name>
<keyword evidence="5" id="KW-0970">Cilium biogenesis/degradation</keyword>
<dbReference type="OrthoDB" id="70250at2759"/>
<comment type="similarity">
    <text evidence="10">Belongs to the CEP41 family.</text>
</comment>
<keyword evidence="6" id="KW-0653">Protein transport</keyword>
<keyword evidence="7" id="KW-0969">Cilium</keyword>
<dbReference type="Pfam" id="PF00581">
    <property type="entry name" value="Rhodanese"/>
    <property type="match status" value="1"/>
</dbReference>
<keyword evidence="4" id="KW-0963">Cytoplasm</keyword>
<dbReference type="InterPro" id="IPR001763">
    <property type="entry name" value="Rhodanese-like_dom"/>
</dbReference>
<evidence type="ECO:0000256" key="6">
    <source>
        <dbReference type="ARBA" id="ARBA00022927"/>
    </source>
</evidence>
<keyword evidence="8" id="KW-0206">Cytoskeleton</keyword>
<evidence type="ECO:0000256" key="9">
    <source>
        <dbReference type="ARBA" id="ARBA00023273"/>
    </source>
</evidence>
<dbReference type="GO" id="GO:0005813">
    <property type="term" value="C:centrosome"/>
    <property type="evidence" value="ECO:0007669"/>
    <property type="project" value="UniProtKB-SubCell"/>
</dbReference>
<comment type="subcellular location">
    <subcellularLocation>
        <location evidence="1">Cytoplasm</location>
        <location evidence="1">Cytoskeleton</location>
        <location evidence="1">Cilium basal body</location>
    </subcellularLocation>
    <subcellularLocation>
        <location evidence="2">Cytoplasm</location>
        <location evidence="2">Cytoskeleton</location>
        <location evidence="2">Microtubule organizing center</location>
        <location evidence="2">Centrosome</location>
    </subcellularLocation>
</comment>
<comment type="caution">
    <text evidence="13">The sequence shown here is derived from an EMBL/GenBank/DDBJ whole genome shotgun (WGS) entry which is preliminary data.</text>
</comment>
<evidence type="ECO:0000256" key="2">
    <source>
        <dbReference type="ARBA" id="ARBA00004300"/>
    </source>
</evidence>
<dbReference type="CDD" id="cd00158">
    <property type="entry name" value="RHOD"/>
    <property type="match status" value="1"/>
</dbReference>
<feature type="compositionally biased region" description="Basic and acidic residues" evidence="11">
    <location>
        <begin position="11"/>
        <end position="20"/>
    </location>
</feature>
<feature type="region of interest" description="Disordered" evidence="11">
    <location>
        <begin position="1"/>
        <end position="22"/>
    </location>
</feature>
<dbReference type="PROSITE" id="PS50206">
    <property type="entry name" value="RHODANESE_3"/>
    <property type="match status" value="1"/>
</dbReference>
<evidence type="ECO:0000259" key="12">
    <source>
        <dbReference type="PROSITE" id="PS50206"/>
    </source>
</evidence>
<gene>
    <name evidence="13" type="ORF">QR46_3942</name>
</gene>
<evidence type="ECO:0000256" key="5">
    <source>
        <dbReference type="ARBA" id="ARBA00022794"/>
    </source>
</evidence>
<evidence type="ECO:0000313" key="14">
    <source>
        <dbReference type="Proteomes" id="UP000070089"/>
    </source>
</evidence>
<dbReference type="Gene3D" id="3.40.250.10">
    <property type="entry name" value="Rhodanese-like domain"/>
    <property type="match status" value="1"/>
</dbReference>
<dbReference type="SUPFAM" id="SSF52821">
    <property type="entry name" value="Rhodanese/Cell cycle control phosphatase"/>
    <property type="match status" value="1"/>
</dbReference>
<dbReference type="InterPro" id="IPR051889">
    <property type="entry name" value="CEP41"/>
</dbReference>
<dbReference type="AlphaFoldDB" id="A0A132NPS8"/>
<dbReference type="EMBL" id="JXTI01000136">
    <property type="protein sequence ID" value="KWX12099.1"/>
    <property type="molecule type" value="Genomic_DNA"/>
</dbReference>
<feature type="region of interest" description="Disordered" evidence="11">
    <location>
        <begin position="210"/>
        <end position="231"/>
    </location>
</feature>
<evidence type="ECO:0000256" key="7">
    <source>
        <dbReference type="ARBA" id="ARBA00023069"/>
    </source>
</evidence>
<dbReference type="GO" id="GO:0060271">
    <property type="term" value="P:cilium assembly"/>
    <property type="evidence" value="ECO:0007669"/>
    <property type="project" value="TreeGrafter"/>
</dbReference>
<evidence type="ECO:0000256" key="4">
    <source>
        <dbReference type="ARBA" id="ARBA00022490"/>
    </source>
</evidence>
<dbReference type="PANTHER" id="PTHR44390:SF1">
    <property type="entry name" value="CENTROSOMAL PROTEIN OF 41 KDA"/>
    <property type="match status" value="1"/>
</dbReference>
<keyword evidence="9" id="KW-0966">Cell projection</keyword>
<dbReference type="PANTHER" id="PTHR44390">
    <property type="entry name" value="CENTROSOMAL PROTEIN OF 41 KDA"/>
    <property type="match status" value="1"/>
</dbReference>
<dbReference type="GO" id="GO:0015031">
    <property type="term" value="P:protein transport"/>
    <property type="evidence" value="ECO:0007669"/>
    <property type="project" value="UniProtKB-KW"/>
</dbReference>
<accession>A0A132NPS8</accession>
<dbReference type="VEuPathDB" id="GiardiaDB:QR46_3942"/>
<dbReference type="GO" id="GO:0036064">
    <property type="term" value="C:ciliary basal body"/>
    <property type="evidence" value="ECO:0007669"/>
    <property type="project" value="TreeGrafter"/>
</dbReference>
<evidence type="ECO:0000256" key="3">
    <source>
        <dbReference type="ARBA" id="ARBA00022448"/>
    </source>
</evidence>
<protein>
    <recommendedName>
        <fullName evidence="12">Rhodanese domain-containing protein</fullName>
    </recommendedName>
</protein>
<evidence type="ECO:0000256" key="10">
    <source>
        <dbReference type="ARBA" id="ARBA00038465"/>
    </source>
</evidence>
<dbReference type="InterPro" id="IPR036873">
    <property type="entry name" value="Rhodanese-like_dom_sf"/>
</dbReference>
<proteinExistence type="inferred from homology"/>
<organism evidence="13 14">
    <name type="scientific">Giardia duodenalis assemblage B</name>
    <dbReference type="NCBI Taxonomy" id="1394984"/>
    <lineage>
        <taxon>Eukaryota</taxon>
        <taxon>Metamonada</taxon>
        <taxon>Diplomonadida</taxon>
        <taxon>Hexamitidae</taxon>
        <taxon>Giardiinae</taxon>
        <taxon>Giardia</taxon>
    </lineage>
</organism>
<evidence type="ECO:0000256" key="11">
    <source>
        <dbReference type="SAM" id="MobiDB-lite"/>
    </source>
</evidence>
<evidence type="ECO:0000256" key="1">
    <source>
        <dbReference type="ARBA" id="ARBA00004120"/>
    </source>
</evidence>
<evidence type="ECO:0000256" key="8">
    <source>
        <dbReference type="ARBA" id="ARBA00023212"/>
    </source>
</evidence>
<sequence>MSLKAGASTKPKVDPLDKKLPTNPKYANVTSTINSGPTIDKFYAKHGQEATNARFKRNTSQRYKRIRLATLQKWIETAMTVLAQPNFLDSGESIYSLDDGNGPIQRPGSVCSAATSVSMADTEASVCGDEPGVPPMFMGGPDIKELLDRISSSRPTTSEANGAYIRDTTAMPVITDYIRNSKMNQVVADRHQLASNTEDQDALRNAVREKNTRSNLEGLGSLPSAPTSLSEVQELTTRKRHNKILERIHLIPGLKLEMLRSDSDSRRQVYLPIPTVTKQFCVLDMRPEESEYNRSHIWGAVWLPVARLHRATNKMPPDLHYFVKFDESIVVVTGLEGNSAEEAANLLMEYGIAQRNIVLLIQTIAEVEQTAKGIIVSA</sequence>
<evidence type="ECO:0000313" key="13">
    <source>
        <dbReference type="EMBL" id="KWX12099.1"/>
    </source>
</evidence>
<dbReference type="Proteomes" id="UP000070089">
    <property type="component" value="Unassembled WGS sequence"/>
</dbReference>